<feature type="signal peptide" evidence="1">
    <location>
        <begin position="1"/>
        <end position="22"/>
    </location>
</feature>
<dbReference type="Proteomes" id="UP000504634">
    <property type="component" value="Unplaced"/>
</dbReference>
<dbReference type="OrthoDB" id="7883545at2759"/>
<reference evidence="3" key="1">
    <citation type="submission" date="2025-08" db="UniProtKB">
        <authorList>
            <consortium name="RefSeq"/>
        </authorList>
    </citation>
    <scope>IDENTIFICATION</scope>
    <source>
        <strain evidence="3">11010-0011.00</strain>
        <tissue evidence="3">Whole body</tissue>
    </source>
</reference>
<proteinExistence type="predicted"/>
<keyword evidence="2" id="KW-1185">Reference proteome</keyword>
<accession>A0A6J2UH53</accession>
<evidence type="ECO:0000256" key="1">
    <source>
        <dbReference type="SAM" id="SignalP"/>
    </source>
</evidence>
<protein>
    <submittedName>
        <fullName evidence="3">Uncharacterized protein LOC115634249</fullName>
    </submittedName>
</protein>
<evidence type="ECO:0000313" key="2">
    <source>
        <dbReference type="Proteomes" id="UP000504634"/>
    </source>
</evidence>
<feature type="chain" id="PRO_5026672226" evidence="1">
    <location>
        <begin position="23"/>
        <end position="63"/>
    </location>
</feature>
<keyword evidence="1" id="KW-0732">Signal</keyword>
<sequence length="63" mass="6747">MCHRIFVLFVLLLAALLSVCCALPLSWGPSANRGPIGGPAWNGGDAETTDNIILHSKGGKWHY</sequence>
<dbReference type="AlphaFoldDB" id="A0A6J2UH53"/>
<gene>
    <name evidence="3" type="primary">LOC115634249</name>
</gene>
<dbReference type="RefSeq" id="XP_030387704.1">
    <property type="nucleotide sequence ID" value="XM_030531844.1"/>
</dbReference>
<dbReference type="GeneID" id="115634249"/>
<organism evidence="2 3">
    <name type="scientific">Drosophila lebanonensis</name>
    <name type="common">Fruit fly</name>
    <name type="synonym">Scaptodrosophila lebanonensis</name>
    <dbReference type="NCBI Taxonomy" id="7225"/>
    <lineage>
        <taxon>Eukaryota</taxon>
        <taxon>Metazoa</taxon>
        <taxon>Ecdysozoa</taxon>
        <taxon>Arthropoda</taxon>
        <taxon>Hexapoda</taxon>
        <taxon>Insecta</taxon>
        <taxon>Pterygota</taxon>
        <taxon>Neoptera</taxon>
        <taxon>Endopterygota</taxon>
        <taxon>Diptera</taxon>
        <taxon>Brachycera</taxon>
        <taxon>Muscomorpha</taxon>
        <taxon>Ephydroidea</taxon>
        <taxon>Drosophilidae</taxon>
        <taxon>Scaptodrosophila</taxon>
    </lineage>
</organism>
<name>A0A6J2UH53_DROLE</name>
<evidence type="ECO:0000313" key="3">
    <source>
        <dbReference type="RefSeq" id="XP_030387704.1"/>
    </source>
</evidence>